<dbReference type="InterPro" id="IPR021109">
    <property type="entry name" value="Peptidase_aspartic_dom_sf"/>
</dbReference>
<gene>
    <name evidence="1" type="ORF">MACH26_38020</name>
</gene>
<dbReference type="Proteomes" id="UP001333710">
    <property type="component" value="Chromosome"/>
</dbReference>
<dbReference type="PROSITE" id="PS51257">
    <property type="entry name" value="PROKAR_LIPOPROTEIN"/>
    <property type="match status" value="1"/>
</dbReference>
<dbReference type="Gene3D" id="2.40.70.10">
    <property type="entry name" value="Acid Proteases"/>
    <property type="match status" value="2"/>
</dbReference>
<dbReference type="SUPFAM" id="SSF50630">
    <property type="entry name" value="Acid proteases"/>
    <property type="match status" value="1"/>
</dbReference>
<dbReference type="AlphaFoldDB" id="A0AA48KQY9"/>
<dbReference type="InterPro" id="IPR001969">
    <property type="entry name" value="Aspartic_peptidase_AS"/>
</dbReference>
<accession>A0AA48KQY9</accession>
<sequence length="414" mass="46552">MKLTKVLFIVVLLVSLTGCNLVNVIKMRYANDDLMPVWPEQNTQAVLKAFYEDAEKPYVEVSVNGIAGFRFLIDTGASMSYVIENEKTKRLNLNKGYSLSMSGWGDEEDSTLYQTKVDSLSLSGVRFDNVNMAFLQASKTLYFARPDQATFDGVIGHDILRHFSWLFDREANQVMISSLPYKPEGDENAIPFEVFFSKISIPVEVDFGNDQKVKQDFLIDTGSRHYAKVSAAYVNNRITLPGTTITAADFGLSGKTEHQRTTIPGLKIGTQLFSNVKINLIGPDDDEDENWVIGNALLNQQVSVIDYHSNILYLLPNEREPFHTKYNLTGLELRKILDGRFVLRYVMPDMAAAGLDFAEGDLIYEINGQPAKNISLLEWLTMAAKPGEIEICRSRENNQCISVKSEHIQGYSKP</sequence>
<organism evidence="1 2">
    <name type="scientific">Planctobacterium marinum</name>
    <dbReference type="NCBI Taxonomy" id="1631968"/>
    <lineage>
        <taxon>Bacteria</taxon>
        <taxon>Pseudomonadati</taxon>
        <taxon>Pseudomonadota</taxon>
        <taxon>Gammaproteobacteria</taxon>
        <taxon>Alteromonadales</taxon>
        <taxon>Alteromonadaceae</taxon>
        <taxon>Planctobacterium</taxon>
    </lineage>
</organism>
<dbReference type="PROSITE" id="PS00141">
    <property type="entry name" value="ASP_PROTEASE"/>
    <property type="match status" value="1"/>
</dbReference>
<dbReference type="InterPro" id="IPR034122">
    <property type="entry name" value="Retropepsin-like_bacterial"/>
</dbReference>
<reference evidence="1" key="1">
    <citation type="submission" date="2023-01" db="EMBL/GenBank/DDBJ databases">
        <title>Complete genome sequence of Planctobacterium marinum strain Dej080120_11.</title>
        <authorList>
            <person name="Ueki S."/>
            <person name="Maruyama F."/>
        </authorList>
    </citation>
    <scope>NUCLEOTIDE SEQUENCE</scope>
    <source>
        <strain evidence="1">Dej080120_11</strain>
    </source>
</reference>
<evidence type="ECO:0008006" key="3">
    <source>
        <dbReference type="Google" id="ProtNLM"/>
    </source>
</evidence>
<evidence type="ECO:0000313" key="2">
    <source>
        <dbReference type="Proteomes" id="UP001333710"/>
    </source>
</evidence>
<dbReference type="GO" id="GO:0006508">
    <property type="term" value="P:proteolysis"/>
    <property type="evidence" value="ECO:0007669"/>
    <property type="project" value="InterPro"/>
</dbReference>
<keyword evidence="2" id="KW-1185">Reference proteome</keyword>
<dbReference type="SUPFAM" id="SSF50156">
    <property type="entry name" value="PDZ domain-like"/>
    <property type="match status" value="1"/>
</dbReference>
<dbReference type="EMBL" id="AP027272">
    <property type="protein sequence ID" value="BDX08281.1"/>
    <property type="molecule type" value="Genomic_DNA"/>
</dbReference>
<dbReference type="GO" id="GO:0004190">
    <property type="term" value="F:aspartic-type endopeptidase activity"/>
    <property type="evidence" value="ECO:0007669"/>
    <property type="project" value="InterPro"/>
</dbReference>
<dbReference type="KEGG" id="pmaw:MACH26_38020"/>
<dbReference type="RefSeq" id="WP_338294353.1">
    <property type="nucleotide sequence ID" value="NZ_AP027272.1"/>
</dbReference>
<name>A0AA48KQY9_9ALTE</name>
<proteinExistence type="predicted"/>
<protein>
    <recommendedName>
        <fullName evidence="3">PDZ domain-containing protein</fullName>
    </recommendedName>
</protein>
<dbReference type="InterPro" id="IPR036034">
    <property type="entry name" value="PDZ_sf"/>
</dbReference>
<dbReference type="Pfam" id="PF13650">
    <property type="entry name" value="Asp_protease_2"/>
    <property type="match status" value="1"/>
</dbReference>
<dbReference type="CDD" id="cd05483">
    <property type="entry name" value="retropepsin_like_bacteria"/>
    <property type="match status" value="1"/>
</dbReference>
<evidence type="ECO:0000313" key="1">
    <source>
        <dbReference type="EMBL" id="BDX08281.1"/>
    </source>
</evidence>